<accession>A0A2S6NLW6</accession>
<name>A0A2S6NLW6_RHOGL</name>
<dbReference type="GO" id="GO:0015225">
    <property type="term" value="F:biotin transmembrane transporter activity"/>
    <property type="evidence" value="ECO:0007669"/>
    <property type="project" value="UniProtKB-UniRule"/>
</dbReference>
<keyword evidence="2" id="KW-1003">Cell membrane</keyword>
<keyword evidence="5" id="KW-1185">Reference proteome</keyword>
<evidence type="ECO:0000256" key="3">
    <source>
        <dbReference type="SAM" id="Phobius"/>
    </source>
</evidence>
<proteinExistence type="inferred from homology"/>
<feature type="transmembrane region" description="Helical" evidence="3">
    <location>
        <begin position="99"/>
        <end position="121"/>
    </location>
</feature>
<dbReference type="Proteomes" id="UP000239724">
    <property type="component" value="Unassembled WGS sequence"/>
</dbReference>
<gene>
    <name evidence="4" type="ORF">CCS01_05095</name>
</gene>
<dbReference type="PANTHER" id="PTHR34295">
    <property type="entry name" value="BIOTIN TRANSPORTER BIOY"/>
    <property type="match status" value="1"/>
</dbReference>
<dbReference type="PANTHER" id="PTHR34295:SF1">
    <property type="entry name" value="BIOTIN TRANSPORTER BIOY"/>
    <property type="match status" value="1"/>
</dbReference>
<dbReference type="Pfam" id="PF02632">
    <property type="entry name" value="BioY"/>
    <property type="match status" value="1"/>
</dbReference>
<keyword evidence="2" id="KW-0813">Transport</keyword>
<feature type="transmembrane region" description="Helical" evidence="3">
    <location>
        <begin position="57"/>
        <end position="79"/>
    </location>
</feature>
<dbReference type="GO" id="GO:0005886">
    <property type="term" value="C:plasma membrane"/>
    <property type="evidence" value="ECO:0007669"/>
    <property type="project" value="UniProtKB-SubCell"/>
</dbReference>
<dbReference type="Gene3D" id="1.10.1760.20">
    <property type="match status" value="1"/>
</dbReference>
<feature type="transmembrane region" description="Helical" evidence="3">
    <location>
        <begin position="27"/>
        <end position="45"/>
    </location>
</feature>
<dbReference type="AlphaFoldDB" id="A0A2S6NLW6"/>
<dbReference type="InterPro" id="IPR003784">
    <property type="entry name" value="BioY"/>
</dbReference>
<evidence type="ECO:0000313" key="4">
    <source>
        <dbReference type="EMBL" id="PPQ36488.1"/>
    </source>
</evidence>
<dbReference type="EMBL" id="NHRY01000057">
    <property type="protein sequence ID" value="PPQ36488.1"/>
    <property type="molecule type" value="Genomic_DNA"/>
</dbReference>
<evidence type="ECO:0000313" key="5">
    <source>
        <dbReference type="Proteomes" id="UP000239724"/>
    </source>
</evidence>
<organism evidence="4 5">
    <name type="scientific">Rhodopila globiformis</name>
    <name type="common">Rhodopseudomonas globiformis</name>
    <dbReference type="NCBI Taxonomy" id="1071"/>
    <lineage>
        <taxon>Bacteria</taxon>
        <taxon>Pseudomonadati</taxon>
        <taxon>Pseudomonadota</taxon>
        <taxon>Alphaproteobacteria</taxon>
        <taxon>Acetobacterales</taxon>
        <taxon>Acetobacteraceae</taxon>
        <taxon>Rhodopila</taxon>
    </lineage>
</organism>
<keyword evidence="3" id="KW-1133">Transmembrane helix</keyword>
<protein>
    <recommendedName>
        <fullName evidence="2">Biotin transporter</fullName>
    </recommendedName>
</protein>
<evidence type="ECO:0000256" key="2">
    <source>
        <dbReference type="PIRNR" id="PIRNR016661"/>
    </source>
</evidence>
<dbReference type="RefSeq" id="WP_104517768.1">
    <property type="nucleotide sequence ID" value="NZ_NHRY01000057.1"/>
</dbReference>
<keyword evidence="3" id="KW-0812">Transmembrane</keyword>
<evidence type="ECO:0000256" key="1">
    <source>
        <dbReference type="ARBA" id="ARBA00010692"/>
    </source>
</evidence>
<sequence>MAATLLSSPPRVPQGGAARLSSRTARGLAVLAGSLVLAASAQIAVPGFPVPTTMQSLAVLAVGMALGSRLGAASVLLYLAEGASGLPMFANFTGSLAHLAGPTGGYLISFVPAAWLAGRLAESGWRRGLVRPFLVYGLGHVLILAMGAAWLAFFVGAPQALALGVMPFVLGSVVKSLLGAAAGQAVAPFIRG</sequence>
<reference evidence="4 5" key="1">
    <citation type="journal article" date="2018" name="Arch. Microbiol.">
        <title>New insights into the metabolic potential of the phototrophic purple bacterium Rhodopila globiformis DSM 161(T) from its draft genome sequence and evidence for a vanadium-dependent nitrogenase.</title>
        <authorList>
            <person name="Imhoff J.F."/>
            <person name="Rahn T."/>
            <person name="Kunzel S."/>
            <person name="Neulinger S.C."/>
        </authorList>
    </citation>
    <scope>NUCLEOTIDE SEQUENCE [LARGE SCALE GENOMIC DNA]</scope>
    <source>
        <strain evidence="4 5">DSM 161</strain>
    </source>
</reference>
<dbReference type="OrthoDB" id="9803495at2"/>
<comment type="caution">
    <text evidence="4">The sequence shown here is derived from an EMBL/GenBank/DDBJ whole genome shotgun (WGS) entry which is preliminary data.</text>
</comment>
<keyword evidence="2 3" id="KW-0472">Membrane</keyword>
<feature type="transmembrane region" description="Helical" evidence="3">
    <location>
        <begin position="168"/>
        <end position="190"/>
    </location>
</feature>
<feature type="transmembrane region" description="Helical" evidence="3">
    <location>
        <begin position="133"/>
        <end position="156"/>
    </location>
</feature>
<comment type="similarity">
    <text evidence="1 2">Belongs to the BioY family.</text>
</comment>
<dbReference type="PIRSF" id="PIRSF016661">
    <property type="entry name" value="BioY"/>
    <property type="match status" value="1"/>
</dbReference>
<comment type="subcellular location">
    <subcellularLocation>
        <location evidence="2">Cell membrane</location>
        <topology evidence="2">Multi-pass membrane protein</topology>
    </subcellularLocation>
</comment>